<sequence>MSNDLACESGKEIRRIRETLFASEVELRAVERRLLGSCEDEPPPPPGPGGPPPLDSIIVRPPGTPTVFARPVVVDLPITARLQGDMIHISWPPLMRKWATQRRDLGQGRQAYFGNSGLIYRNMDGDLVTDATEWLRPGREDEGVSYPYDEKWRHGEPDFSHPVALFAAGPWRYSADSPEWYHRTKNKWFTWPELKPYEWRA</sequence>
<name>A0A0F9M3A2_9ZZZZ</name>
<organism evidence="2">
    <name type="scientific">marine sediment metagenome</name>
    <dbReference type="NCBI Taxonomy" id="412755"/>
    <lineage>
        <taxon>unclassified sequences</taxon>
        <taxon>metagenomes</taxon>
        <taxon>ecological metagenomes</taxon>
    </lineage>
</organism>
<feature type="region of interest" description="Disordered" evidence="1">
    <location>
        <begin position="36"/>
        <end position="56"/>
    </location>
</feature>
<accession>A0A0F9M3A2</accession>
<comment type="caution">
    <text evidence="2">The sequence shown here is derived from an EMBL/GenBank/DDBJ whole genome shotgun (WGS) entry which is preliminary data.</text>
</comment>
<proteinExistence type="predicted"/>
<reference evidence="2" key="1">
    <citation type="journal article" date="2015" name="Nature">
        <title>Complex archaea that bridge the gap between prokaryotes and eukaryotes.</title>
        <authorList>
            <person name="Spang A."/>
            <person name="Saw J.H."/>
            <person name="Jorgensen S.L."/>
            <person name="Zaremba-Niedzwiedzka K."/>
            <person name="Martijn J."/>
            <person name="Lind A.E."/>
            <person name="van Eijk R."/>
            <person name="Schleper C."/>
            <person name="Guy L."/>
            <person name="Ettema T.J."/>
        </authorList>
    </citation>
    <scope>NUCLEOTIDE SEQUENCE</scope>
</reference>
<evidence type="ECO:0000256" key="1">
    <source>
        <dbReference type="SAM" id="MobiDB-lite"/>
    </source>
</evidence>
<feature type="compositionally biased region" description="Pro residues" evidence="1">
    <location>
        <begin position="43"/>
        <end position="54"/>
    </location>
</feature>
<dbReference type="AlphaFoldDB" id="A0A0F9M3A2"/>
<gene>
    <name evidence="2" type="ORF">LCGC14_1123760</name>
</gene>
<protein>
    <submittedName>
        <fullName evidence="2">Uncharacterized protein</fullName>
    </submittedName>
</protein>
<dbReference type="EMBL" id="LAZR01005217">
    <property type="protein sequence ID" value="KKN01840.1"/>
    <property type="molecule type" value="Genomic_DNA"/>
</dbReference>
<evidence type="ECO:0000313" key="2">
    <source>
        <dbReference type="EMBL" id="KKN01840.1"/>
    </source>
</evidence>